<evidence type="ECO:0000313" key="9">
    <source>
        <dbReference type="EMBL" id="GFE35756.1"/>
    </source>
</evidence>
<dbReference type="GO" id="GO:0043041">
    <property type="term" value="P:amino acid activation for nonribosomal peptide biosynthetic process"/>
    <property type="evidence" value="ECO:0007669"/>
    <property type="project" value="TreeGrafter"/>
</dbReference>
<keyword evidence="4" id="KW-0597">Phosphoprotein</keyword>
<dbReference type="GO" id="GO:0072330">
    <property type="term" value="P:monocarboxylic acid biosynthetic process"/>
    <property type="evidence" value="ECO:0007669"/>
    <property type="project" value="UniProtKB-ARBA"/>
</dbReference>
<gene>
    <name evidence="9" type="ORF">Stube_04290</name>
</gene>
<dbReference type="FunFam" id="3.30.300.30:FF:000010">
    <property type="entry name" value="Enterobactin synthetase component F"/>
    <property type="match status" value="2"/>
</dbReference>
<organism evidence="9 10">
    <name type="scientific">Streptomyces tubercidicus</name>
    <dbReference type="NCBI Taxonomy" id="47759"/>
    <lineage>
        <taxon>Bacteria</taxon>
        <taxon>Bacillati</taxon>
        <taxon>Actinomycetota</taxon>
        <taxon>Actinomycetes</taxon>
        <taxon>Kitasatosporales</taxon>
        <taxon>Streptomycetaceae</taxon>
        <taxon>Streptomyces</taxon>
    </lineage>
</organism>
<dbReference type="InterPro" id="IPR023213">
    <property type="entry name" value="CAT-like_dom_sf"/>
</dbReference>
<dbReference type="NCBIfam" id="TIGR01720">
    <property type="entry name" value="NRPS-para261"/>
    <property type="match status" value="1"/>
</dbReference>
<dbReference type="InterPro" id="IPR006162">
    <property type="entry name" value="Ppantetheine_attach_site"/>
</dbReference>
<feature type="domain" description="Carrier" evidence="8">
    <location>
        <begin position="1928"/>
        <end position="2004"/>
    </location>
</feature>
<dbReference type="GO" id="GO:0003824">
    <property type="term" value="F:catalytic activity"/>
    <property type="evidence" value="ECO:0007669"/>
    <property type="project" value="InterPro"/>
</dbReference>
<dbReference type="CDD" id="cd19540">
    <property type="entry name" value="LCL_NRPS-like"/>
    <property type="match status" value="1"/>
</dbReference>
<dbReference type="InterPro" id="IPR000873">
    <property type="entry name" value="AMP-dep_synth/lig_dom"/>
</dbReference>
<dbReference type="InterPro" id="IPR025110">
    <property type="entry name" value="AMP-bd_C"/>
</dbReference>
<dbReference type="Gene3D" id="2.30.38.10">
    <property type="entry name" value="Luciferase, Domain 3"/>
    <property type="match status" value="2"/>
</dbReference>
<dbReference type="SUPFAM" id="SSF52777">
    <property type="entry name" value="CoA-dependent acyltransferases"/>
    <property type="match status" value="6"/>
</dbReference>
<name>A0A640UNQ2_9ACTN</name>
<comment type="cofactor">
    <cofactor evidence="1">
        <name>pantetheine 4'-phosphate</name>
        <dbReference type="ChEBI" id="CHEBI:47942"/>
    </cofactor>
</comment>
<feature type="region of interest" description="Disordered" evidence="7">
    <location>
        <begin position="1905"/>
        <end position="1933"/>
    </location>
</feature>
<evidence type="ECO:0000256" key="6">
    <source>
        <dbReference type="ARBA" id="ARBA00023194"/>
    </source>
</evidence>
<dbReference type="NCBIfam" id="NF003417">
    <property type="entry name" value="PRK04813.1"/>
    <property type="match status" value="2"/>
</dbReference>
<dbReference type="SUPFAM" id="SSF47336">
    <property type="entry name" value="ACP-like"/>
    <property type="match status" value="2"/>
</dbReference>
<evidence type="ECO:0000256" key="2">
    <source>
        <dbReference type="ARBA" id="ARBA00006432"/>
    </source>
</evidence>
<dbReference type="FunFam" id="2.30.38.10:FF:000001">
    <property type="entry name" value="Non-ribosomal peptide synthetase PvdI"/>
    <property type="match status" value="2"/>
</dbReference>
<reference evidence="9 10" key="1">
    <citation type="submission" date="2019-12" db="EMBL/GenBank/DDBJ databases">
        <title>Whole genome shotgun sequence of Streptomyces tubercidicus NBRC 13090.</title>
        <authorList>
            <person name="Ichikawa N."/>
            <person name="Kimura A."/>
            <person name="Kitahashi Y."/>
            <person name="Komaki H."/>
            <person name="Tamura T."/>
        </authorList>
    </citation>
    <scope>NUCLEOTIDE SEQUENCE [LARGE SCALE GENOMIC DNA]</scope>
    <source>
        <strain evidence="9 10">NBRC 13090</strain>
    </source>
</reference>
<comment type="similarity">
    <text evidence="2">Belongs to the ATP-dependent AMP-binding enzyme family.</text>
</comment>
<keyword evidence="5" id="KW-0677">Repeat</keyword>
<dbReference type="PANTHER" id="PTHR45527">
    <property type="entry name" value="NONRIBOSOMAL PEPTIDE SYNTHETASE"/>
    <property type="match status" value="1"/>
</dbReference>
<evidence type="ECO:0000256" key="7">
    <source>
        <dbReference type="SAM" id="MobiDB-lite"/>
    </source>
</evidence>
<comment type="caution">
    <text evidence="9">The sequence shown here is derived from an EMBL/GenBank/DDBJ whole genome shotgun (WGS) entry which is preliminary data.</text>
</comment>
<dbReference type="Gene3D" id="1.10.1200.10">
    <property type="entry name" value="ACP-like"/>
    <property type="match status" value="2"/>
</dbReference>
<keyword evidence="6" id="KW-0045">Antibiotic biosynthesis</keyword>
<proteinExistence type="inferred from homology"/>
<dbReference type="PROSITE" id="PS00455">
    <property type="entry name" value="AMP_BINDING"/>
    <property type="match status" value="2"/>
</dbReference>
<dbReference type="InterPro" id="IPR010060">
    <property type="entry name" value="NRPS_synth"/>
</dbReference>
<dbReference type="Proteomes" id="UP000431826">
    <property type="component" value="Unassembled WGS sequence"/>
</dbReference>
<dbReference type="Gene3D" id="3.30.559.10">
    <property type="entry name" value="Chloramphenicol acetyltransferase-like domain"/>
    <property type="match status" value="3"/>
</dbReference>
<evidence type="ECO:0000256" key="3">
    <source>
        <dbReference type="ARBA" id="ARBA00022450"/>
    </source>
</evidence>
<dbReference type="Pfam" id="PF00501">
    <property type="entry name" value="AMP-binding"/>
    <property type="match status" value="2"/>
</dbReference>
<dbReference type="GO" id="GO:0031177">
    <property type="term" value="F:phosphopantetheine binding"/>
    <property type="evidence" value="ECO:0007669"/>
    <property type="project" value="InterPro"/>
</dbReference>
<dbReference type="GO" id="GO:0005829">
    <property type="term" value="C:cytosol"/>
    <property type="evidence" value="ECO:0007669"/>
    <property type="project" value="TreeGrafter"/>
</dbReference>
<dbReference type="Gene3D" id="3.30.300.30">
    <property type="match status" value="2"/>
</dbReference>
<feature type="compositionally biased region" description="Polar residues" evidence="7">
    <location>
        <begin position="1919"/>
        <end position="1928"/>
    </location>
</feature>
<dbReference type="PANTHER" id="PTHR45527:SF1">
    <property type="entry name" value="FATTY ACID SYNTHASE"/>
    <property type="match status" value="1"/>
</dbReference>
<dbReference type="Pfam" id="PF00550">
    <property type="entry name" value="PP-binding"/>
    <property type="match status" value="2"/>
</dbReference>
<dbReference type="GO" id="GO:0008610">
    <property type="term" value="P:lipid biosynthetic process"/>
    <property type="evidence" value="ECO:0007669"/>
    <property type="project" value="UniProtKB-ARBA"/>
</dbReference>
<dbReference type="NCBIfam" id="TIGR01733">
    <property type="entry name" value="AA-adenyl-dom"/>
    <property type="match status" value="2"/>
</dbReference>
<keyword evidence="10" id="KW-1185">Reference proteome</keyword>
<dbReference type="GO" id="GO:0017000">
    <property type="term" value="P:antibiotic biosynthetic process"/>
    <property type="evidence" value="ECO:0007669"/>
    <property type="project" value="UniProtKB-KW"/>
</dbReference>
<sequence length="2528" mass="270925">MRSDMDTAFDLVQGPLYAPALLAIDPAFHILYSRYHHVVMDAWSSALITRRTAQVYSDLVTDQPDGGTPFPSFRTLLEHESSYRGSEEYEADRRYWLKRLRNAPAPVSLSSRPYRRPTDIRRRRAALSARLSDTLRSTAAKLGVSWSVLAVVATAAYVGAVTGESAVSVGLPVSGRLDEIERDTPGMTVNVVPLQITVEPELALSKVAKQVWAQTTRASRHSRYRMEDLRRDLTWSTGGGLPYGPVVNVMAFDYDIHFGGHPAKASSISQRYTDDFSIAFHEGEREGAIEVYFDANDHMYSQEEFDAHVARFLLFLERIADAGPDRRIGSLSLLTADERERVLGAWCGSSAVEVPEGTAAAVFEARVAEAPGAAAVVSGDGNTVYTYGELNARANRLARLLVEQGLGPEQLVALALPRSPELVVAVLAVLKAGAAYLPVDTDYPVERIRFMLQDAGPSAVLVDSASATRLPNDGFTTLTLDDPQVEARLTGLSEADLTAADRAGALVAEHPAYVIYTSGSTGVPKGVVAHHAGLVNLAFAQSEQWRIGAGSRVLQFASPSFDAAASEIFTALLSGGALVTADAEQLAPGAALTKVLRDAGVSHCTLPPSALPLLDVADVPRAMTLVVAGEACGPDTIERWSAGRRMINAYGPSETTVCATMSELLSGSVIPPIGRPIGNVRVYVLDAGLSPVPPGVPGELYVAGAGVARGYLGRSALTAQRFVADPYGEPGTRMYRTGDLARWNNDGTLHFLGRTDDQVKLRGFRIELGEVEAALTACPGITTATVVIREDRPGDRRLVAYVTPETPGELDAGRVKSAVAQRLPEYMVPSALVVVDALPLMPNGKLDRKALPAPDYTTGTARLRAPRDAREEILAGLFAEVLGIEPDRVGVEDGFFELGGHSLLAMRLIGRIRAVLGTELTIRDLFTAPTVATLARLLETGANPAAAIGRPALIPAARPERIPLSFAQRRLWFLHRLEGPSATYNVPVVLRLTGALDTAALRAALGDVVARHEALRTVFPDVDGQPHQDIRPADQARPEMTVETIDQADLAAAVDRAVRHPFDLATELPLRATLFTLADTVNEHVLVLTIHHIAGDGWSMSPLATDLSTAYTARHQGHTPTWPPLPVQYADYTLWQHQLLGDDTNPHSLLATQLDYWKHTLAGLPERIELPTDQPYPEQAGYEGASVPVQIDAELHQALTALARSRQTTVFMVLQAALGVLLHRLGAGTDIPIGTPVAGRGEDELDNLVGFFVNTLVLRTDLSGDPTFAELLDRVRETNLSAYAHQDVPFENLVEAVNPTRSLAHHPLHQVTLAFNNTPPTSVNFPEVDAVREFADVRAARMDLTVNLAEQHGADGSPDGIAGVITYRTDLFEPGTVTALVDRLLRVLRAVADAPGRRVTSVDVLTDDERRRILTEWNDTATPVPSGTVPELFQAQVRATPDATALIADGTHTSYADLNTRANQLARHLMEQGVGPEHMVALGLPRSPDLIIALLAVLKAGAAYLPIDTDYPVDRIRFMVQDARPALVLTHTVTTAPWAEATPTLCLDDPSFQGQLAALDATDPATALRPEHPAYVIYTSGSTGVPKGVVAHHAGLVNLAFAQSEQWRIGAGSRVLQFASPSFDAAASEIFTALLSGGALVLAGAERLMPGEALGGVQRDAGVTHCTLPPSALNVLDVADVPGAMTLVVAGEACGPDTIERWSAGRRMVNAYGPSETTVCATMSEPLSGSVIPPIGRPIGNVRVYVLDAGLSPVPPGVPGELYVAGAGVARGYLGRSALTAQRFVADPYGEPGTRMYRTGDLARWNNDGTLHFLGRADDQVKLRGFRIELGEVEAALTACPGITTATVVIREDRPGDRRLVAYVTPETPGELDAGRVKSAVAQRLPEYMVPTALVPLTELPLTPNGKIDRKALPPPDYTTGNASTSRAPGTPEEKTLTSLFADVLGLDPAHIGVDDGFFALGGDSISSIVLVSRAREAGLGLSPRDIFKHHTPRNLARTARPLADSDSGPVADDGTGRVPLTPIMRWLVEPEHSFDAFFQARLVQVPAGIGRGPLAEVVQSLLDRHDLLRARLTRDDDGNAGALEVPPARGAEARTADEVLTRVDCADATAPERERLLADHARQAQQGLAPYDGVMLQAVWFDNGPQEPGRLLLTIHHLVVDGVSWRIILPDLAAAGAAVLDGRAPELAPVPTSFKNWAERLGPLAVDPRRTAALAHWAETPSGSEPEPTLGDRELDAGIDTAEQLLSLHVSVPVELSEALVTRVPTALHAGVDDVLLTAFVLAHAQWRTTRGDAGGTGSTGATSVLVDVEGHGRENLFDGVDTSRTVGWFTAMAPVRLDPGRVSWADVRRGGPAAGRALQRVKEQLRTASELRTDYGLLRYLNPDTAPVLAALPGPQVAFNYFGRVGAGRARRESDRQQADWQQVDGATATGGLDPRMRLTHALMVNAVTTEGPSGPQLTATWSWPRGVLARADVERLGQGWVTYLKALAAHVDGPEKAGRTPSDLSLVSLSQNQISRLERKWRTKR</sequence>
<dbReference type="SUPFAM" id="SSF56801">
    <property type="entry name" value="Acetyl-CoA synthetase-like"/>
    <property type="match status" value="2"/>
</dbReference>
<keyword evidence="3" id="KW-0596">Phosphopantetheine</keyword>
<dbReference type="GO" id="GO:0044550">
    <property type="term" value="P:secondary metabolite biosynthetic process"/>
    <property type="evidence" value="ECO:0007669"/>
    <property type="project" value="UniProtKB-ARBA"/>
</dbReference>
<dbReference type="EMBL" id="BLIR01000001">
    <property type="protein sequence ID" value="GFE35756.1"/>
    <property type="molecule type" value="Genomic_DNA"/>
</dbReference>
<protein>
    <recommendedName>
        <fullName evidence="8">Carrier domain-containing protein</fullName>
    </recommendedName>
</protein>
<evidence type="ECO:0000256" key="4">
    <source>
        <dbReference type="ARBA" id="ARBA00022553"/>
    </source>
</evidence>
<dbReference type="InterPro" id="IPR036736">
    <property type="entry name" value="ACP-like_sf"/>
</dbReference>
<evidence type="ECO:0000256" key="1">
    <source>
        <dbReference type="ARBA" id="ARBA00001957"/>
    </source>
</evidence>
<dbReference type="InterPro" id="IPR001242">
    <property type="entry name" value="Condensation_dom"/>
</dbReference>
<dbReference type="Gene3D" id="3.40.50.980">
    <property type="match status" value="4"/>
</dbReference>
<dbReference type="InterPro" id="IPR009081">
    <property type="entry name" value="PP-bd_ACP"/>
</dbReference>
<dbReference type="Pfam" id="PF13193">
    <property type="entry name" value="AMP-binding_C"/>
    <property type="match status" value="2"/>
</dbReference>
<dbReference type="FunFam" id="3.40.50.980:FF:000001">
    <property type="entry name" value="Non-ribosomal peptide synthetase"/>
    <property type="match status" value="2"/>
</dbReference>
<evidence type="ECO:0000256" key="5">
    <source>
        <dbReference type="ARBA" id="ARBA00022737"/>
    </source>
</evidence>
<dbReference type="Pfam" id="PF00668">
    <property type="entry name" value="Condensation"/>
    <property type="match status" value="3"/>
</dbReference>
<dbReference type="CDD" id="cd17652">
    <property type="entry name" value="A_NRPS_CmdD_like"/>
    <property type="match status" value="2"/>
</dbReference>
<dbReference type="FunFam" id="3.40.50.12780:FF:000012">
    <property type="entry name" value="Non-ribosomal peptide synthetase"/>
    <property type="match status" value="2"/>
</dbReference>
<dbReference type="InterPro" id="IPR020845">
    <property type="entry name" value="AMP-binding_CS"/>
</dbReference>
<dbReference type="Gene3D" id="3.30.559.30">
    <property type="entry name" value="Nonribosomal peptide synthetase, condensation domain"/>
    <property type="match status" value="3"/>
</dbReference>
<dbReference type="PROSITE" id="PS00012">
    <property type="entry name" value="PHOSPHOPANTETHEINE"/>
    <property type="match status" value="1"/>
</dbReference>
<dbReference type="FunFam" id="3.30.559.10:FF:000012">
    <property type="entry name" value="Non-ribosomal peptide synthetase"/>
    <property type="match status" value="1"/>
</dbReference>
<evidence type="ECO:0000259" key="8">
    <source>
        <dbReference type="PROSITE" id="PS50075"/>
    </source>
</evidence>
<evidence type="ECO:0000313" key="10">
    <source>
        <dbReference type="Proteomes" id="UP000431826"/>
    </source>
</evidence>
<dbReference type="InterPro" id="IPR020806">
    <property type="entry name" value="PKS_PP-bd"/>
</dbReference>
<dbReference type="SMART" id="SM00823">
    <property type="entry name" value="PKS_PP"/>
    <property type="match status" value="2"/>
</dbReference>
<feature type="domain" description="Carrier" evidence="8">
    <location>
        <begin position="865"/>
        <end position="942"/>
    </location>
</feature>
<accession>A0A640UNQ2</accession>
<dbReference type="InterPro" id="IPR045851">
    <property type="entry name" value="AMP-bd_C_sf"/>
</dbReference>
<dbReference type="PROSITE" id="PS50075">
    <property type="entry name" value="CARRIER"/>
    <property type="match status" value="2"/>
</dbReference>
<dbReference type="InterPro" id="IPR010071">
    <property type="entry name" value="AA_adenyl_dom"/>
</dbReference>
<dbReference type="FunFam" id="1.10.1200.10:FF:000016">
    <property type="entry name" value="Non-ribosomal peptide synthase"/>
    <property type="match status" value="1"/>
</dbReference>